<dbReference type="CDD" id="cd04184">
    <property type="entry name" value="GT2_RfbC_Mx_like"/>
    <property type="match status" value="1"/>
</dbReference>
<evidence type="ECO:0000259" key="1">
    <source>
        <dbReference type="Pfam" id="PF00535"/>
    </source>
</evidence>
<organism evidence="2">
    <name type="scientific">uncultured Stenotrophomonas sp</name>
    <dbReference type="NCBI Taxonomy" id="165438"/>
    <lineage>
        <taxon>Bacteria</taxon>
        <taxon>Pseudomonadati</taxon>
        <taxon>Pseudomonadota</taxon>
        <taxon>Gammaproteobacteria</taxon>
        <taxon>Lysobacterales</taxon>
        <taxon>Lysobacteraceae</taxon>
        <taxon>Stenotrophomonas</taxon>
        <taxon>environmental samples</taxon>
    </lineage>
</organism>
<dbReference type="Gene3D" id="3.40.50.300">
    <property type="entry name" value="P-loop containing nucleotide triphosphate hydrolases"/>
    <property type="match status" value="1"/>
</dbReference>
<dbReference type="SUPFAM" id="SSF53448">
    <property type="entry name" value="Nucleotide-diphospho-sugar transferases"/>
    <property type="match status" value="2"/>
</dbReference>
<dbReference type="InterPro" id="IPR029044">
    <property type="entry name" value="Nucleotide-diphossugar_trans"/>
</dbReference>
<dbReference type="Pfam" id="PF00535">
    <property type="entry name" value="Glycos_transf_2"/>
    <property type="match status" value="2"/>
</dbReference>
<gene>
    <name evidence="2" type="ORF">STPYR_11986</name>
</gene>
<dbReference type="InterPro" id="IPR027417">
    <property type="entry name" value="P-loop_NTPase"/>
</dbReference>
<dbReference type="CDD" id="cd04186">
    <property type="entry name" value="GT_2_like_c"/>
    <property type="match status" value="1"/>
</dbReference>
<feature type="domain" description="Glycosyltransferase 2-like" evidence="1">
    <location>
        <begin position="783"/>
        <end position="897"/>
    </location>
</feature>
<feature type="domain" description="Glycosyltransferase 2-like" evidence="1">
    <location>
        <begin position="1041"/>
        <end position="1218"/>
    </location>
</feature>
<name>A0A1Y5Q7X1_9GAMM</name>
<sequence>MNDMNIPMAKPSVLLVLGMHRSGTSALAGTFSQLGLRLGDELMPATADANPKGYFEHVRVVQAHDRLLAAFGMDWADPRALPESWMRHPATLQVRAELEQLLLQLLAAGETVVVKDPRLCRFVPLWRELLAGLGVRVHFAFIARHPVEVAASLRRRDGMSEYRAGLLSLAYQLEAEQATRGASRLFMTYEDLIADWRGQVARCRLAFGEDVLPESSGEAAVDGFLDAQLRNHRASEVHALEPEVVEAYRCFQLAAGPGTVELPPLMDALRERFEAGRRGYAAATEATLAALAVDHARHVPAWSRGLELASAWGSPLLDVPPATAPRLYVRAADGAYSEERAAEGVIDMRPDGVCVATMALAADLPLERVRFDPDGRAGVYELLTVTLDGIDVGALADRVTAMHEHRLAVPTAGMVAWAAQGEDPWLELDLSDLPVVSGGEAARSISFRFRRVTASSLAEAGNAERHVQQAAALDALHQSVGGLGGSLTRMLEANSGLLQQAHAAQSGFMQQAHAAHDARLDVLTAQLGALSGAVMELKHRSDRPLLYRLNRKRQARRLRNGWRSAGWSVVPEPLANVARSADGQWCGSHRDPQFLLQVEGARGEALAAIVQPGWYVLTLDGRVHAGRLENPCLYPDYGRGMPDSDRIGLLPYDASGCSETALYLGPGLRSLRLDPSDEDACFDIGVQLRPVARPTAWLHMLRRVCRAQGGGPKVAARLSWTMLAAGFRAGPGAMRRQCLADYQALQPGLSSDYARWLGRNEPVLAAAEVESRLAALPRRPRLSVLMPVYEAPERWLRCALDSVARQHYPDWELCVADDASPSPHVRKVLEEYQHRDPRIKVVHRQKNGHISASSNSALEAATGEYMVLLDHDDELHPEALLLVAEAIGRAPDAQLIYSDEDKIDEAGNRFDPYFKPDWNYDLFLGQNCVSHLGVYALPLVRALGGFREGLEGSQDWDLALRCVERIAPQQIVHIPRILYHWRAIQGSTALAAGEKNYAVLAGRRAVAEHLQRTGQAAEVSILPASMLRVKRAMPVPVPKVSLVIPTRDRVDLLRMCVDSILERSSYPDYEILVVDNGSVEPATLEYFARISALANVRVLAYPGEFNYSAINNFAVAQARGEVIGLVNNDIEVISADWMEEMVAHAMRPDVGAVGAMLYYPDDTIQHAGVLVGLCGVAGHIGSRHPRGSQGYFGRLLLAQELTAVTAACLLVRKSVYDEVGGLDERLRVAFNDVDLCLRIRRKGYRNLWTPFAELYHHESASRGLEDNPVKQARFMSEVEFMRKRWGDALQGDPAYNPNLSLSLPFVLES</sequence>
<dbReference type="GO" id="GO:0016757">
    <property type="term" value="F:glycosyltransferase activity"/>
    <property type="evidence" value="ECO:0007669"/>
    <property type="project" value="UniProtKB-KW"/>
</dbReference>
<accession>A0A1Y5Q7X1</accession>
<dbReference type="PANTHER" id="PTHR43179">
    <property type="entry name" value="RHAMNOSYLTRANSFERASE WBBL"/>
    <property type="match status" value="1"/>
</dbReference>
<reference evidence="2" key="1">
    <citation type="submission" date="2016-03" db="EMBL/GenBank/DDBJ databases">
        <authorList>
            <person name="Ploux O."/>
        </authorList>
    </citation>
    <scope>NUCLEOTIDE SEQUENCE</scope>
    <source>
        <strain evidence="2">UC10</strain>
    </source>
</reference>
<protein>
    <submittedName>
        <fullName evidence="2">Putative glycosyl transferase, family 2 (Modular protein)</fullName>
    </submittedName>
</protein>
<dbReference type="InterPro" id="IPR001173">
    <property type="entry name" value="Glyco_trans_2-like"/>
</dbReference>
<evidence type="ECO:0000313" key="2">
    <source>
        <dbReference type="EMBL" id="SBV37056.1"/>
    </source>
</evidence>
<keyword evidence="2" id="KW-0808">Transferase</keyword>
<dbReference type="Gene3D" id="3.90.550.10">
    <property type="entry name" value="Spore Coat Polysaccharide Biosynthesis Protein SpsA, Chain A"/>
    <property type="match status" value="2"/>
</dbReference>
<dbReference type="EMBL" id="FLTS01000001">
    <property type="protein sequence ID" value="SBV37056.1"/>
    <property type="molecule type" value="Genomic_DNA"/>
</dbReference>
<proteinExistence type="predicted"/>
<dbReference type="PANTHER" id="PTHR43179:SF7">
    <property type="entry name" value="RHAMNOSYLTRANSFERASE WBBL"/>
    <property type="match status" value="1"/>
</dbReference>
<dbReference type="SUPFAM" id="SSF52540">
    <property type="entry name" value="P-loop containing nucleoside triphosphate hydrolases"/>
    <property type="match status" value="1"/>
</dbReference>